<evidence type="ECO:0000256" key="5">
    <source>
        <dbReference type="ARBA" id="ARBA00023065"/>
    </source>
</evidence>
<dbReference type="GO" id="GO:0045259">
    <property type="term" value="C:proton-transporting ATP synthase complex"/>
    <property type="evidence" value="ECO:0007669"/>
    <property type="project" value="UniProtKB-KW"/>
</dbReference>
<dbReference type="Gene3D" id="3.40.1380.10">
    <property type="match status" value="1"/>
</dbReference>
<comment type="caution">
    <text evidence="9">The sequence shown here is derived from an EMBL/GenBank/DDBJ whole genome shotgun (WGS) entry which is preliminary data.</text>
</comment>
<evidence type="ECO:0000313" key="9">
    <source>
        <dbReference type="EMBL" id="MPM43237.1"/>
    </source>
</evidence>
<dbReference type="InterPro" id="IPR000131">
    <property type="entry name" value="ATP_synth_F1_gsu"/>
</dbReference>
<organism evidence="9">
    <name type="scientific">bioreactor metagenome</name>
    <dbReference type="NCBI Taxonomy" id="1076179"/>
    <lineage>
        <taxon>unclassified sequences</taxon>
        <taxon>metagenomes</taxon>
        <taxon>ecological metagenomes</taxon>
    </lineage>
</organism>
<dbReference type="AlphaFoldDB" id="A0A644ZR52"/>
<evidence type="ECO:0000256" key="1">
    <source>
        <dbReference type="ARBA" id="ARBA00004170"/>
    </source>
</evidence>
<keyword evidence="4" id="KW-0375">Hydrogen ion transport</keyword>
<name>A0A644ZR52_9ZZZZ</name>
<dbReference type="PANTHER" id="PTHR11693:SF22">
    <property type="entry name" value="ATP SYNTHASE SUBUNIT GAMMA, MITOCHONDRIAL"/>
    <property type="match status" value="1"/>
</dbReference>
<evidence type="ECO:0000256" key="2">
    <source>
        <dbReference type="ARBA" id="ARBA00007681"/>
    </source>
</evidence>
<dbReference type="InterPro" id="IPR035968">
    <property type="entry name" value="ATP_synth_F1_ATPase_gsu"/>
</dbReference>
<evidence type="ECO:0000256" key="7">
    <source>
        <dbReference type="ARBA" id="ARBA00023196"/>
    </source>
</evidence>
<accession>A0A644ZR52</accession>
<evidence type="ECO:0000256" key="8">
    <source>
        <dbReference type="ARBA" id="ARBA00023310"/>
    </source>
</evidence>
<dbReference type="CDD" id="cd12151">
    <property type="entry name" value="F1-ATPase_gamma"/>
    <property type="match status" value="1"/>
</dbReference>
<keyword evidence="8" id="KW-0066">ATP synthesis</keyword>
<protein>
    <submittedName>
        <fullName evidence="9">ATP synthase gamma chain</fullName>
    </submittedName>
</protein>
<comment type="subcellular location">
    <subcellularLocation>
        <location evidence="1">Membrane</location>
        <topology evidence="1">Peripheral membrane protein</topology>
    </subcellularLocation>
</comment>
<keyword evidence="7" id="KW-0139">CF(1)</keyword>
<dbReference type="PRINTS" id="PR00126">
    <property type="entry name" value="ATPASEGAMMA"/>
</dbReference>
<keyword evidence="5" id="KW-0406">Ion transport</keyword>
<dbReference type="Pfam" id="PF00231">
    <property type="entry name" value="ATP-synt"/>
    <property type="match status" value="1"/>
</dbReference>
<dbReference type="Gene3D" id="1.10.287.80">
    <property type="entry name" value="ATP synthase, gamma subunit, helix hairpin domain"/>
    <property type="match status" value="1"/>
</dbReference>
<dbReference type="GO" id="GO:0046933">
    <property type="term" value="F:proton-transporting ATP synthase activity, rotational mechanism"/>
    <property type="evidence" value="ECO:0007669"/>
    <property type="project" value="InterPro"/>
</dbReference>
<dbReference type="PANTHER" id="PTHR11693">
    <property type="entry name" value="ATP SYNTHASE GAMMA CHAIN"/>
    <property type="match status" value="1"/>
</dbReference>
<evidence type="ECO:0000256" key="6">
    <source>
        <dbReference type="ARBA" id="ARBA00023136"/>
    </source>
</evidence>
<comment type="similarity">
    <text evidence="2">Belongs to the ATPase gamma chain family.</text>
</comment>
<gene>
    <name evidence="9" type="primary">atpG_21</name>
    <name evidence="9" type="ORF">SDC9_89910</name>
</gene>
<keyword evidence="3" id="KW-0813">Transport</keyword>
<dbReference type="EMBL" id="VSSQ01010024">
    <property type="protein sequence ID" value="MPM43237.1"/>
    <property type="molecule type" value="Genomic_DNA"/>
</dbReference>
<proteinExistence type="inferred from homology"/>
<reference evidence="9" key="1">
    <citation type="submission" date="2019-08" db="EMBL/GenBank/DDBJ databases">
        <authorList>
            <person name="Kucharzyk K."/>
            <person name="Murdoch R.W."/>
            <person name="Higgins S."/>
            <person name="Loffler F."/>
        </authorList>
    </citation>
    <scope>NUCLEOTIDE SEQUENCE</scope>
</reference>
<evidence type="ECO:0000256" key="3">
    <source>
        <dbReference type="ARBA" id="ARBA00022448"/>
    </source>
</evidence>
<evidence type="ECO:0000256" key="4">
    <source>
        <dbReference type="ARBA" id="ARBA00022781"/>
    </source>
</evidence>
<keyword evidence="6" id="KW-0472">Membrane</keyword>
<dbReference type="SUPFAM" id="SSF52943">
    <property type="entry name" value="ATP synthase (F1-ATPase), gamma subunit"/>
    <property type="match status" value="1"/>
</dbReference>
<sequence length="168" mass="19347">MIGSRGKAALLENGFQLTPGDIPSDNINYLVLFKLAEQIIDRYRHKTITSISIIYTEYVNSMRFVAKTERLLPVSYQEHRGEKYQEIIYEPNAEAILEDLIPLYLKSLLYSYWLESTTSEHSARRLAMDLATDNAEELIDHLTLEYNRARQASITQEINEIVMTADAV</sequence>